<accession>A0A7L4YSK5</accession>
<dbReference type="Pfam" id="PF08352">
    <property type="entry name" value="oligo_HPY"/>
    <property type="match status" value="1"/>
</dbReference>
<evidence type="ECO:0000256" key="5">
    <source>
        <dbReference type="SAM" id="MobiDB-lite"/>
    </source>
</evidence>
<name>A0A7L4YSK5_9ACTN</name>
<dbReference type="KEGG" id="eke:EK0264_18325"/>
<gene>
    <name evidence="7" type="ORF">EK0264_18325</name>
</gene>
<keyword evidence="4 7" id="KW-0067">ATP-binding</keyword>
<evidence type="ECO:0000313" key="8">
    <source>
        <dbReference type="Proteomes" id="UP000463857"/>
    </source>
</evidence>
<dbReference type="CDD" id="cd03257">
    <property type="entry name" value="ABC_NikE_OppD_transporters"/>
    <property type="match status" value="1"/>
</dbReference>
<dbReference type="GO" id="GO:0005524">
    <property type="term" value="F:ATP binding"/>
    <property type="evidence" value="ECO:0007669"/>
    <property type="project" value="UniProtKB-KW"/>
</dbReference>
<feature type="domain" description="ABC transporter" evidence="6">
    <location>
        <begin position="35"/>
        <end position="285"/>
    </location>
</feature>
<dbReference type="InterPro" id="IPR017871">
    <property type="entry name" value="ABC_transporter-like_CS"/>
</dbReference>
<sequence>MTESTSPKHDSPEQATLAESTGAPPKHAASGESLLQVEDLVMEFPVGKGGLFRRAQETVHAVAGVSFDIKAGETLGLVGESGCGKTTTGRAVLQLHRPTSGSVKFEGRELTGLSANEMRPIRRDMQIVFQDPYASLNPRWTINDILTEPFEIHGVKNIDTRKRVGELLELVGLKPEHRNRYGHEFSGGQRQRIGVARALALNPKLIVLDEPVSALDVSVQAGVVNLLEDLQEELGLAYCFIAHDLSVVRHISDRVAVMYLGKIVEIGPRDEVYNNPRHPYTMALLSAAPEADPNEDGMRERIILTGDVPSPINPPSGCRFRTRCWKAQEKCAVEEPPLVDMGGGRLAACHFPATDLATEAAAAHAHRDKVQPDLLATQLTS</sequence>
<dbReference type="GO" id="GO:0015833">
    <property type="term" value="P:peptide transport"/>
    <property type="evidence" value="ECO:0007669"/>
    <property type="project" value="InterPro"/>
</dbReference>
<feature type="compositionally biased region" description="Basic and acidic residues" evidence="5">
    <location>
        <begin position="1"/>
        <end position="12"/>
    </location>
</feature>
<comment type="similarity">
    <text evidence="1">Belongs to the ABC transporter superfamily.</text>
</comment>
<organism evidence="7 8">
    <name type="scientific">Epidermidibacterium keratini</name>
    <dbReference type="NCBI Taxonomy" id="1891644"/>
    <lineage>
        <taxon>Bacteria</taxon>
        <taxon>Bacillati</taxon>
        <taxon>Actinomycetota</taxon>
        <taxon>Actinomycetes</taxon>
        <taxon>Sporichthyales</taxon>
        <taxon>Sporichthyaceae</taxon>
        <taxon>Epidermidibacterium</taxon>
    </lineage>
</organism>
<evidence type="ECO:0000259" key="6">
    <source>
        <dbReference type="PROSITE" id="PS50893"/>
    </source>
</evidence>
<dbReference type="OrthoDB" id="3326974at2"/>
<dbReference type="SMART" id="SM00382">
    <property type="entry name" value="AAA"/>
    <property type="match status" value="1"/>
</dbReference>
<dbReference type="Pfam" id="PF00005">
    <property type="entry name" value="ABC_tran"/>
    <property type="match status" value="1"/>
</dbReference>
<dbReference type="SUPFAM" id="SSF52540">
    <property type="entry name" value="P-loop containing nucleoside triphosphate hydrolases"/>
    <property type="match status" value="1"/>
</dbReference>
<dbReference type="NCBIfam" id="TIGR01727">
    <property type="entry name" value="oligo_HPY"/>
    <property type="match status" value="1"/>
</dbReference>
<evidence type="ECO:0000313" key="7">
    <source>
        <dbReference type="EMBL" id="QHC02038.1"/>
    </source>
</evidence>
<protein>
    <submittedName>
        <fullName evidence="7">Dipeptide ABC transporter ATP-binding protein</fullName>
    </submittedName>
</protein>
<dbReference type="InterPro" id="IPR013563">
    <property type="entry name" value="Oligopep_ABC_C"/>
</dbReference>
<dbReference type="FunFam" id="3.40.50.300:FF:000016">
    <property type="entry name" value="Oligopeptide ABC transporter ATP-binding component"/>
    <property type="match status" value="1"/>
</dbReference>
<feature type="region of interest" description="Disordered" evidence="5">
    <location>
        <begin position="1"/>
        <end position="30"/>
    </location>
</feature>
<dbReference type="PANTHER" id="PTHR43776">
    <property type="entry name" value="TRANSPORT ATP-BINDING PROTEIN"/>
    <property type="match status" value="1"/>
</dbReference>
<dbReference type="InterPro" id="IPR027417">
    <property type="entry name" value="P-loop_NTPase"/>
</dbReference>
<dbReference type="AlphaFoldDB" id="A0A7L4YSK5"/>
<dbReference type="InParanoid" id="A0A7L4YSK5"/>
<proteinExistence type="inferred from homology"/>
<dbReference type="InterPro" id="IPR003439">
    <property type="entry name" value="ABC_transporter-like_ATP-bd"/>
</dbReference>
<keyword evidence="3" id="KW-0547">Nucleotide-binding</keyword>
<keyword evidence="2" id="KW-0813">Transport</keyword>
<keyword evidence="8" id="KW-1185">Reference proteome</keyword>
<dbReference type="InterPro" id="IPR050319">
    <property type="entry name" value="ABC_transp_ATP-bind"/>
</dbReference>
<dbReference type="Proteomes" id="UP000463857">
    <property type="component" value="Chromosome"/>
</dbReference>
<dbReference type="InterPro" id="IPR003593">
    <property type="entry name" value="AAA+_ATPase"/>
</dbReference>
<dbReference type="Gene3D" id="3.40.50.300">
    <property type="entry name" value="P-loop containing nucleotide triphosphate hydrolases"/>
    <property type="match status" value="1"/>
</dbReference>
<evidence type="ECO:0000256" key="4">
    <source>
        <dbReference type="ARBA" id="ARBA00022840"/>
    </source>
</evidence>
<dbReference type="PROSITE" id="PS00211">
    <property type="entry name" value="ABC_TRANSPORTER_1"/>
    <property type="match status" value="1"/>
</dbReference>
<reference evidence="7 8" key="1">
    <citation type="journal article" date="2018" name="Int. J. Syst. Evol. Microbiol.">
        <title>Epidermidibacterium keratini gen. nov., sp. nov., a member of the family Sporichthyaceae, isolated from keratin epidermis.</title>
        <authorList>
            <person name="Lee D.G."/>
            <person name="Trujillo M.E."/>
            <person name="Kang S."/>
            <person name="Nam J.J."/>
            <person name="Kim Y.J."/>
        </authorList>
    </citation>
    <scope>NUCLEOTIDE SEQUENCE [LARGE SCALE GENOMIC DNA]</scope>
    <source>
        <strain evidence="7 8">EPI-7</strain>
    </source>
</reference>
<dbReference type="PROSITE" id="PS50893">
    <property type="entry name" value="ABC_TRANSPORTER_2"/>
    <property type="match status" value="1"/>
</dbReference>
<dbReference type="EMBL" id="CP047156">
    <property type="protein sequence ID" value="QHC02038.1"/>
    <property type="molecule type" value="Genomic_DNA"/>
</dbReference>
<evidence type="ECO:0000256" key="1">
    <source>
        <dbReference type="ARBA" id="ARBA00005417"/>
    </source>
</evidence>
<dbReference type="NCBIfam" id="NF008453">
    <property type="entry name" value="PRK11308.1"/>
    <property type="match status" value="1"/>
</dbReference>
<dbReference type="GO" id="GO:0055085">
    <property type="term" value="P:transmembrane transport"/>
    <property type="evidence" value="ECO:0007669"/>
    <property type="project" value="UniProtKB-ARBA"/>
</dbReference>
<dbReference type="PANTHER" id="PTHR43776:SF7">
    <property type="entry name" value="D,D-DIPEPTIDE TRANSPORT ATP-BINDING PROTEIN DDPF-RELATED"/>
    <property type="match status" value="1"/>
</dbReference>
<evidence type="ECO:0000256" key="3">
    <source>
        <dbReference type="ARBA" id="ARBA00022741"/>
    </source>
</evidence>
<evidence type="ECO:0000256" key="2">
    <source>
        <dbReference type="ARBA" id="ARBA00022448"/>
    </source>
</evidence>
<dbReference type="RefSeq" id="WP_159547162.1">
    <property type="nucleotide sequence ID" value="NZ_CP047156.1"/>
</dbReference>
<dbReference type="GO" id="GO:0016887">
    <property type="term" value="F:ATP hydrolysis activity"/>
    <property type="evidence" value="ECO:0007669"/>
    <property type="project" value="InterPro"/>
</dbReference>